<name>A0A494VV03_9SPHI</name>
<dbReference type="EMBL" id="CP032869">
    <property type="protein sequence ID" value="AYL99416.1"/>
    <property type="molecule type" value="Genomic_DNA"/>
</dbReference>
<dbReference type="Pfam" id="PF11848">
    <property type="entry name" value="DUF3368"/>
    <property type="match status" value="1"/>
</dbReference>
<dbReference type="KEGG" id="muh:HYN43_011155"/>
<dbReference type="InterPro" id="IPR021799">
    <property type="entry name" value="PIN-like_prokaryotic"/>
</dbReference>
<dbReference type="AlphaFoldDB" id="A0A494VV03"/>
<dbReference type="PANTHER" id="PTHR39550:SF1">
    <property type="entry name" value="SLL0658 PROTEIN"/>
    <property type="match status" value="1"/>
</dbReference>
<dbReference type="OrthoDB" id="764457at2"/>
<reference evidence="1 2" key="1">
    <citation type="submission" date="2018-10" db="EMBL/GenBank/DDBJ databases">
        <title>Genome sequencing of Mucilaginibacter sp. HYN0043.</title>
        <authorList>
            <person name="Kim M."/>
            <person name="Yi H."/>
        </authorList>
    </citation>
    <scope>NUCLEOTIDE SEQUENCE [LARGE SCALE GENOMIC DNA]</scope>
    <source>
        <strain evidence="1 2">HYN0043</strain>
    </source>
</reference>
<evidence type="ECO:0000313" key="1">
    <source>
        <dbReference type="EMBL" id="AYL99416.1"/>
    </source>
</evidence>
<organism evidence="1 2">
    <name type="scientific">Mucilaginibacter celer</name>
    <dbReference type="NCBI Taxonomy" id="2305508"/>
    <lineage>
        <taxon>Bacteria</taxon>
        <taxon>Pseudomonadati</taxon>
        <taxon>Bacteroidota</taxon>
        <taxon>Sphingobacteriia</taxon>
        <taxon>Sphingobacteriales</taxon>
        <taxon>Sphingobacteriaceae</taxon>
        <taxon>Mucilaginibacter</taxon>
    </lineage>
</organism>
<proteinExistence type="predicted"/>
<dbReference type="Proteomes" id="UP000270046">
    <property type="component" value="Chromosome"/>
</dbReference>
<evidence type="ECO:0000313" key="2">
    <source>
        <dbReference type="Proteomes" id="UP000270046"/>
    </source>
</evidence>
<keyword evidence="2" id="KW-1185">Reference proteome</keyword>
<accession>A0A494VV03</accession>
<protein>
    <submittedName>
        <fullName evidence="1">DUF3368 domain-containing protein</fullName>
    </submittedName>
</protein>
<dbReference type="PANTHER" id="PTHR39550">
    <property type="entry name" value="SLL0658 PROTEIN"/>
    <property type="match status" value="1"/>
</dbReference>
<gene>
    <name evidence="1" type="ORF">HYN43_011155</name>
</gene>
<sequence length="71" mass="7880">MPCDFIIVDDLAARKLAKKLGLSIKGTVGVLLNAKQNGIIPLLRPYIELIQQTNFRLSQQLAEQFIKDAGE</sequence>